<dbReference type="Proteomes" id="UP000183567">
    <property type="component" value="Unassembled WGS sequence"/>
</dbReference>
<protein>
    <submittedName>
        <fullName evidence="2">Uncharacterized protein</fullName>
    </submittedName>
</protein>
<evidence type="ECO:0000313" key="3">
    <source>
        <dbReference type="Proteomes" id="UP000183567"/>
    </source>
</evidence>
<dbReference type="OrthoDB" id="10262656at2759"/>
<accession>A0A1J8PUF4</accession>
<proteinExistence type="predicted"/>
<feature type="region of interest" description="Disordered" evidence="1">
    <location>
        <begin position="71"/>
        <end position="94"/>
    </location>
</feature>
<comment type="caution">
    <text evidence="2">The sequence shown here is derived from an EMBL/GenBank/DDBJ whole genome shotgun (WGS) entry which is preliminary data.</text>
</comment>
<feature type="region of interest" description="Disordered" evidence="1">
    <location>
        <begin position="1"/>
        <end position="20"/>
    </location>
</feature>
<dbReference type="AlphaFoldDB" id="A0A1J8PUF4"/>
<gene>
    <name evidence="2" type="ORF">AZE42_03949</name>
</gene>
<name>A0A1J8PUF4_9AGAM</name>
<sequence length="139" mass="15506">MGTHIPLRSPIIGRPPSNPTPVKTVRFFGMRNDSEDDDDEHLVFDRSTRPVLPGRKQSFISRWRSRSVSETDIKSTSLERPPIPNALRRSESDSTPLPALSMIVLSITVLGEFLSANVAMPFLLFMVKGALHTPCLLTH</sequence>
<keyword evidence="3" id="KW-1185">Reference proteome</keyword>
<evidence type="ECO:0000313" key="2">
    <source>
        <dbReference type="EMBL" id="OJA11395.1"/>
    </source>
</evidence>
<dbReference type="EMBL" id="LVVM01005090">
    <property type="protein sequence ID" value="OJA11395.1"/>
    <property type="molecule type" value="Genomic_DNA"/>
</dbReference>
<organism evidence="2 3">
    <name type="scientific">Rhizopogon vesiculosus</name>
    <dbReference type="NCBI Taxonomy" id="180088"/>
    <lineage>
        <taxon>Eukaryota</taxon>
        <taxon>Fungi</taxon>
        <taxon>Dikarya</taxon>
        <taxon>Basidiomycota</taxon>
        <taxon>Agaricomycotina</taxon>
        <taxon>Agaricomycetes</taxon>
        <taxon>Agaricomycetidae</taxon>
        <taxon>Boletales</taxon>
        <taxon>Suillineae</taxon>
        <taxon>Rhizopogonaceae</taxon>
        <taxon>Rhizopogon</taxon>
    </lineage>
</organism>
<reference evidence="2 3" key="1">
    <citation type="submission" date="2016-03" db="EMBL/GenBank/DDBJ databases">
        <title>Comparative genomics of the ectomycorrhizal sister species Rhizopogon vinicolor and Rhizopogon vesiculosus (Basidiomycota: Boletales) reveals a divergence of the mating type B locus.</title>
        <authorList>
            <person name="Mujic A.B."/>
            <person name="Kuo A."/>
            <person name="Tritt A."/>
            <person name="Lipzen A."/>
            <person name="Chen C."/>
            <person name="Johnson J."/>
            <person name="Sharma A."/>
            <person name="Barry K."/>
            <person name="Grigoriev I.V."/>
            <person name="Spatafora J.W."/>
        </authorList>
    </citation>
    <scope>NUCLEOTIDE SEQUENCE [LARGE SCALE GENOMIC DNA]</scope>
    <source>
        <strain evidence="2 3">AM-OR11-056</strain>
    </source>
</reference>
<evidence type="ECO:0000256" key="1">
    <source>
        <dbReference type="SAM" id="MobiDB-lite"/>
    </source>
</evidence>